<evidence type="ECO:0000313" key="3">
    <source>
        <dbReference type="Proteomes" id="UP000020529"/>
    </source>
</evidence>
<feature type="domain" description="Tail specific protease" evidence="1">
    <location>
        <begin position="111"/>
        <end position="247"/>
    </location>
</feature>
<comment type="caution">
    <text evidence="2">The sequence shown here is derived from an EMBL/GenBank/DDBJ whole genome shotgun (WGS) entry which is preliminary data.</text>
</comment>
<dbReference type="EMBL" id="JGCY01000302">
    <property type="protein sequence ID" value="EXY74231.1"/>
    <property type="molecule type" value="Genomic_DNA"/>
</dbReference>
<evidence type="ECO:0000259" key="1">
    <source>
        <dbReference type="Pfam" id="PF03572"/>
    </source>
</evidence>
<dbReference type="GO" id="GO:0008236">
    <property type="term" value="F:serine-type peptidase activity"/>
    <property type="evidence" value="ECO:0007669"/>
    <property type="project" value="InterPro"/>
</dbReference>
<dbReference type="InterPro" id="IPR005151">
    <property type="entry name" value="Tail-specific_protease"/>
</dbReference>
<name>A0A015TU93_BACFG</name>
<protein>
    <submittedName>
        <fullName evidence="2">Peptidase S41 family protein</fullName>
    </submittedName>
</protein>
<dbReference type="Pfam" id="PF03572">
    <property type="entry name" value="Peptidase_S41"/>
    <property type="match status" value="1"/>
</dbReference>
<dbReference type="Proteomes" id="UP000020529">
    <property type="component" value="Unassembled WGS sequence"/>
</dbReference>
<accession>A0A015TU93</accession>
<dbReference type="PATRIC" id="fig|1339315.3.peg.2711"/>
<dbReference type="InterPro" id="IPR029045">
    <property type="entry name" value="ClpP/crotonase-like_dom_sf"/>
</dbReference>
<proteinExistence type="predicted"/>
<dbReference type="SUPFAM" id="SSF52096">
    <property type="entry name" value="ClpP/crotonase"/>
    <property type="match status" value="1"/>
</dbReference>
<gene>
    <name evidence="2" type="ORF">M124_1958</name>
</gene>
<reference evidence="2 3" key="1">
    <citation type="submission" date="2014-02" db="EMBL/GenBank/DDBJ databases">
        <authorList>
            <person name="Sears C."/>
            <person name="Carroll K."/>
            <person name="Sack B.R."/>
            <person name="Qadri F."/>
            <person name="Myers L.L."/>
            <person name="Chung G.-T."/>
            <person name="Escheverria P."/>
            <person name="Fraser C.M."/>
            <person name="Sadzewicz L."/>
            <person name="Shefchek K.A."/>
            <person name="Tallon L."/>
            <person name="Das S.P."/>
            <person name="Daugherty S."/>
            <person name="Mongodin E.F."/>
        </authorList>
    </citation>
    <scope>NUCLEOTIDE SEQUENCE [LARGE SCALE GENOMIC DNA]</scope>
    <source>
        <strain evidence="3">3988T(B)14</strain>
    </source>
</reference>
<sequence length="277" mass="31475">MNNINSQTILSQLYLLLGAEKGNAIKENQLTSYLSTLLWYKYNWGEKYDFTIKRGKKIWKESLDGISQIDAFPVLKARLGKSLPQFVYTLSPDKQTATLQIMNLYQLPQLKQFCDSVFSVINREHVPNLVIDVRNNKGGSSAGVDMLLSYLSHDAYTLYIKTDLKISSYSKRYNEQKHPETYEEIKNLPDGSLFAIRDSFVEGNRDKADIYKGSVTVLVNESTYSGASTFASAIKKSHAGKVLGETGCPTVYFGNYMSFTLPNSRLEYYISLNKFYE</sequence>
<dbReference type="AlphaFoldDB" id="A0A015TU93"/>
<dbReference type="GO" id="GO:0006508">
    <property type="term" value="P:proteolysis"/>
    <property type="evidence" value="ECO:0007669"/>
    <property type="project" value="InterPro"/>
</dbReference>
<evidence type="ECO:0000313" key="2">
    <source>
        <dbReference type="EMBL" id="EXY74231.1"/>
    </source>
</evidence>
<organism evidence="2 3">
    <name type="scientific">Bacteroides fragilis str. 3988T(B)14</name>
    <dbReference type="NCBI Taxonomy" id="1339315"/>
    <lineage>
        <taxon>Bacteria</taxon>
        <taxon>Pseudomonadati</taxon>
        <taxon>Bacteroidota</taxon>
        <taxon>Bacteroidia</taxon>
        <taxon>Bacteroidales</taxon>
        <taxon>Bacteroidaceae</taxon>
        <taxon>Bacteroides</taxon>
    </lineage>
</organism>
<dbReference type="Gene3D" id="3.90.226.10">
    <property type="entry name" value="2-enoyl-CoA Hydratase, Chain A, domain 1"/>
    <property type="match status" value="1"/>
</dbReference>